<sequence>MKKVRWPYPVLAIISVLWCIPALGVLISSIRPITEIVRGWWTLRPFSVTTENYSTVWTQYHFGNAFIVSLLLAGASTLLPLIFSSTAAYAFHFLRFPGRKMALLLITSAYVLPNQVLIIPLLKLWRQTGLADNLLSVIIPQVGIAFAWSISLVRTFWHGFPNALIEAAKIDGCNIVRIYWKIVLPNSLTPLVSIAILQFLWTWNDLLFPLIFLQSNIPLTVALSRISGTHDPQWELVSAGTVLLTIAPMIVFIFLQRYFTEGLARSGVEK</sequence>
<evidence type="ECO:0000256" key="7">
    <source>
        <dbReference type="RuleBase" id="RU363032"/>
    </source>
</evidence>
<dbReference type="EMBL" id="PDPS01000021">
    <property type="protein sequence ID" value="PID58779.1"/>
    <property type="molecule type" value="Genomic_DNA"/>
</dbReference>
<dbReference type="AlphaFoldDB" id="A0A2G6E9M1"/>
<keyword evidence="2 7" id="KW-0813">Transport</keyword>
<dbReference type="InterPro" id="IPR035906">
    <property type="entry name" value="MetI-like_sf"/>
</dbReference>
<dbReference type="PANTHER" id="PTHR43744:SF8">
    <property type="entry name" value="SN-GLYCEROL-3-PHOSPHATE TRANSPORT SYSTEM PERMEASE PROTEIN UGPE"/>
    <property type="match status" value="1"/>
</dbReference>
<evidence type="ECO:0000313" key="9">
    <source>
        <dbReference type="EMBL" id="PID58779.1"/>
    </source>
</evidence>
<dbReference type="GO" id="GO:0055085">
    <property type="term" value="P:transmembrane transport"/>
    <property type="evidence" value="ECO:0007669"/>
    <property type="project" value="InterPro"/>
</dbReference>
<dbReference type="Pfam" id="PF00528">
    <property type="entry name" value="BPD_transp_1"/>
    <property type="match status" value="1"/>
</dbReference>
<evidence type="ECO:0000256" key="6">
    <source>
        <dbReference type="ARBA" id="ARBA00023136"/>
    </source>
</evidence>
<keyword evidence="6 7" id="KW-0472">Membrane</keyword>
<dbReference type="CDD" id="cd06261">
    <property type="entry name" value="TM_PBP2"/>
    <property type="match status" value="1"/>
</dbReference>
<evidence type="ECO:0000256" key="3">
    <source>
        <dbReference type="ARBA" id="ARBA00022475"/>
    </source>
</evidence>
<keyword evidence="3" id="KW-1003">Cell membrane</keyword>
<feature type="transmembrane region" description="Helical" evidence="7">
    <location>
        <begin position="134"/>
        <end position="157"/>
    </location>
</feature>
<protein>
    <submittedName>
        <fullName evidence="9">Transporter</fullName>
    </submittedName>
</protein>
<dbReference type="Gene3D" id="1.10.3720.10">
    <property type="entry name" value="MetI-like"/>
    <property type="match status" value="1"/>
</dbReference>
<dbReference type="PROSITE" id="PS50928">
    <property type="entry name" value="ABC_TM1"/>
    <property type="match status" value="1"/>
</dbReference>
<feature type="transmembrane region" description="Helical" evidence="7">
    <location>
        <begin position="236"/>
        <end position="255"/>
    </location>
</feature>
<dbReference type="GO" id="GO:0005886">
    <property type="term" value="C:plasma membrane"/>
    <property type="evidence" value="ECO:0007669"/>
    <property type="project" value="UniProtKB-SubCell"/>
</dbReference>
<accession>A0A2G6E9M1</accession>
<keyword evidence="5 7" id="KW-1133">Transmembrane helix</keyword>
<gene>
    <name evidence="9" type="ORF">CSB45_01915</name>
</gene>
<reference evidence="9 10" key="1">
    <citation type="submission" date="2017-10" db="EMBL/GenBank/DDBJ databases">
        <title>Novel microbial diversity and functional potential in the marine mammal oral microbiome.</title>
        <authorList>
            <person name="Dudek N.K."/>
            <person name="Sun C.L."/>
            <person name="Burstein D."/>
            <person name="Kantor R.S."/>
            <person name="Aliaga Goltsman D.S."/>
            <person name="Bik E.M."/>
            <person name="Thomas B.C."/>
            <person name="Banfield J.F."/>
            <person name="Relman D.A."/>
        </authorList>
    </citation>
    <scope>NUCLEOTIDE SEQUENCE [LARGE SCALE GENOMIC DNA]</scope>
    <source>
        <strain evidence="9">DOLZORAL124_49_17</strain>
    </source>
</reference>
<proteinExistence type="inferred from homology"/>
<feature type="transmembrane region" description="Helical" evidence="7">
    <location>
        <begin position="7"/>
        <end position="30"/>
    </location>
</feature>
<feature type="domain" description="ABC transmembrane type-1" evidence="8">
    <location>
        <begin position="66"/>
        <end position="255"/>
    </location>
</feature>
<comment type="subcellular location">
    <subcellularLocation>
        <location evidence="1 7">Cell membrane</location>
        <topology evidence="1 7">Multi-pass membrane protein</topology>
    </subcellularLocation>
</comment>
<name>A0A2G6E9M1_9BACT</name>
<dbReference type="Proteomes" id="UP000229740">
    <property type="component" value="Unassembled WGS sequence"/>
</dbReference>
<evidence type="ECO:0000256" key="4">
    <source>
        <dbReference type="ARBA" id="ARBA00022692"/>
    </source>
</evidence>
<organism evidence="9 10">
    <name type="scientific">candidate division KSB3 bacterium</name>
    <dbReference type="NCBI Taxonomy" id="2044937"/>
    <lineage>
        <taxon>Bacteria</taxon>
        <taxon>candidate division KSB3</taxon>
    </lineage>
</organism>
<evidence type="ECO:0000259" key="8">
    <source>
        <dbReference type="PROSITE" id="PS50928"/>
    </source>
</evidence>
<comment type="similarity">
    <text evidence="7">Belongs to the binding-protein-dependent transport system permease family.</text>
</comment>
<evidence type="ECO:0000256" key="1">
    <source>
        <dbReference type="ARBA" id="ARBA00004651"/>
    </source>
</evidence>
<keyword evidence="4 7" id="KW-0812">Transmembrane</keyword>
<evidence type="ECO:0000313" key="10">
    <source>
        <dbReference type="Proteomes" id="UP000229740"/>
    </source>
</evidence>
<dbReference type="SUPFAM" id="SSF161098">
    <property type="entry name" value="MetI-like"/>
    <property type="match status" value="1"/>
</dbReference>
<dbReference type="PANTHER" id="PTHR43744">
    <property type="entry name" value="ABC TRANSPORTER PERMEASE PROTEIN MG189-RELATED-RELATED"/>
    <property type="match status" value="1"/>
</dbReference>
<evidence type="ECO:0000256" key="2">
    <source>
        <dbReference type="ARBA" id="ARBA00022448"/>
    </source>
</evidence>
<feature type="transmembrane region" description="Helical" evidence="7">
    <location>
        <begin position="103"/>
        <end position="122"/>
    </location>
</feature>
<comment type="caution">
    <text evidence="9">The sequence shown here is derived from an EMBL/GenBank/DDBJ whole genome shotgun (WGS) entry which is preliminary data.</text>
</comment>
<evidence type="ECO:0000256" key="5">
    <source>
        <dbReference type="ARBA" id="ARBA00022989"/>
    </source>
</evidence>
<dbReference type="InterPro" id="IPR000515">
    <property type="entry name" value="MetI-like"/>
</dbReference>
<feature type="transmembrane region" description="Helical" evidence="7">
    <location>
        <begin position="178"/>
        <end position="200"/>
    </location>
</feature>
<feature type="transmembrane region" description="Helical" evidence="7">
    <location>
        <begin position="65"/>
        <end position="91"/>
    </location>
</feature>